<evidence type="ECO:0000313" key="6">
    <source>
        <dbReference type="Proteomes" id="UP001595947"/>
    </source>
</evidence>
<dbReference type="InterPro" id="IPR043130">
    <property type="entry name" value="CDP-OH_PTrfase_TM_dom"/>
</dbReference>
<comment type="similarity">
    <text evidence="2">Belongs to the CDP-alcohol phosphatidyltransferase class-I family.</text>
</comment>
<comment type="caution">
    <text evidence="5">The sequence shown here is derived from an EMBL/GenBank/DDBJ whole genome shotgun (WGS) entry which is preliminary data.</text>
</comment>
<feature type="transmembrane region" description="Helical" evidence="4">
    <location>
        <begin position="263"/>
        <end position="283"/>
    </location>
</feature>
<dbReference type="InterPro" id="IPR000462">
    <property type="entry name" value="CDP-OH_P_trans"/>
</dbReference>
<keyword evidence="4" id="KW-0812">Transmembrane</keyword>
<feature type="region of interest" description="Disordered" evidence="3">
    <location>
        <begin position="763"/>
        <end position="782"/>
    </location>
</feature>
<dbReference type="Gene3D" id="1.20.120.1760">
    <property type="match status" value="1"/>
</dbReference>
<dbReference type="EMBL" id="JBHSIV010000010">
    <property type="protein sequence ID" value="MFC5062960.1"/>
    <property type="molecule type" value="Genomic_DNA"/>
</dbReference>
<proteinExistence type="inferred from homology"/>
<keyword evidence="4" id="KW-0472">Membrane</keyword>
<evidence type="ECO:0000256" key="3">
    <source>
        <dbReference type="SAM" id="MobiDB-lite"/>
    </source>
</evidence>
<keyword evidence="1 2" id="KW-0808">Transferase</keyword>
<evidence type="ECO:0000256" key="1">
    <source>
        <dbReference type="ARBA" id="ARBA00022679"/>
    </source>
</evidence>
<evidence type="ECO:0000313" key="5">
    <source>
        <dbReference type="EMBL" id="MFC5062960.1"/>
    </source>
</evidence>
<organism evidence="5 6">
    <name type="scientific">Actinomycetospora atypica</name>
    <dbReference type="NCBI Taxonomy" id="1290095"/>
    <lineage>
        <taxon>Bacteria</taxon>
        <taxon>Bacillati</taxon>
        <taxon>Actinomycetota</taxon>
        <taxon>Actinomycetes</taxon>
        <taxon>Pseudonocardiales</taxon>
        <taxon>Pseudonocardiaceae</taxon>
        <taxon>Actinomycetospora</taxon>
    </lineage>
</organism>
<feature type="transmembrane region" description="Helical" evidence="4">
    <location>
        <begin position="410"/>
        <end position="433"/>
    </location>
</feature>
<feature type="transmembrane region" description="Helical" evidence="4">
    <location>
        <begin position="321"/>
        <end position="347"/>
    </location>
</feature>
<keyword evidence="4" id="KW-1133">Transmembrane helix</keyword>
<feature type="transmembrane region" description="Helical" evidence="4">
    <location>
        <begin position="147"/>
        <end position="164"/>
    </location>
</feature>
<name>A0ABV9YJD7_9PSEU</name>
<sequence>MAAPTTTPAPPRAPGTGTLAGPRLGRQLGAAGVVGVGVLVALSGSGGVGGVGWLGGLLTLAVAGGLLARSGAATLGPAGSVTLARTVLVAGVAGLVVTQLAGAPVATPALVGLTVVALALDAVDGWVARRTRTATELGARFDMEVDAYLLLLLSVHVAAALGPWVLLVGAMRYLFVAAGWVWPWLQGSLPVRRSAKVVAALQGVALVVASAGVLPRVVDLVLVAAALAALLWSFGCSVTWLARLRTTMPAPIPAPRRSPERRRGLVGIALTATAALLLTAALVAPRDPTALEPSAYLRVPLEGVAGLALLLLLPGRARRPLALVAGALVGVSAVLTAFDVGFVSVLARPFDPVLDGPLLGDGLGFVATTYGGAAQVGAVVAAVLVGVLLVGGAALAARRVVVVAAANHRAALRSCAVLGAVWLVGAVGGLTVAPGVPLASATTAAGTLERADRLQVALRDADAFAAASADDAWAGRPDLLGALRGKDVVVAIVESYGRAAVTDPGLAATVGPALDAGQARLAGAGYGARSGFLTSSVVGSGSWLAHATLLSGLRVDNQQRYRSLTSSDRFTLSAAFARSGWETVAVQPGTTRAWPEGRFYGYDRAYDVHALGYRGPSFGWASMPDQVVLDRLDRLELSRPDRGPVMAEVDLVSSHAPWTPRPRMVDWDALGDGSVFDGQVPDDRAATDAATRSPEEVRADYAGSVAYTLDALTSWVQRSADPDLVLVVVGDHQPAPLVTGPGAGRDVPVSVVSRDPAVLDRVRDWGTPGLRPAPDAPTQPMESFRDRFLAAFQGL</sequence>
<accession>A0ABV9YJD7</accession>
<dbReference type="RefSeq" id="WP_378036305.1">
    <property type="nucleotide sequence ID" value="NZ_JBHSIV010000010.1"/>
</dbReference>
<feature type="transmembrane region" description="Helical" evidence="4">
    <location>
        <begin position="82"/>
        <end position="103"/>
    </location>
</feature>
<evidence type="ECO:0000256" key="2">
    <source>
        <dbReference type="RuleBase" id="RU003750"/>
    </source>
</evidence>
<protein>
    <submittedName>
        <fullName evidence="5">CDP-alcohol phosphatidyltransferase family protein</fullName>
    </submittedName>
</protein>
<evidence type="ECO:0000256" key="4">
    <source>
        <dbReference type="SAM" id="Phobius"/>
    </source>
</evidence>
<dbReference type="Gene3D" id="3.40.720.10">
    <property type="entry name" value="Alkaline Phosphatase, subunit A"/>
    <property type="match status" value="1"/>
</dbReference>
<dbReference type="Pfam" id="PF01066">
    <property type="entry name" value="CDP-OH_P_transf"/>
    <property type="match status" value="1"/>
</dbReference>
<dbReference type="Proteomes" id="UP001595947">
    <property type="component" value="Unassembled WGS sequence"/>
</dbReference>
<dbReference type="InterPro" id="IPR048254">
    <property type="entry name" value="CDP_ALCOHOL_P_TRANSF_CS"/>
</dbReference>
<gene>
    <name evidence="5" type="ORF">ACFPBZ_12150</name>
</gene>
<feature type="transmembrane region" description="Helical" evidence="4">
    <location>
        <begin position="220"/>
        <end position="242"/>
    </location>
</feature>
<feature type="transmembrane region" description="Helical" evidence="4">
    <location>
        <begin position="109"/>
        <end position="127"/>
    </location>
</feature>
<reference evidence="6" key="1">
    <citation type="journal article" date="2019" name="Int. J. Syst. Evol. Microbiol.">
        <title>The Global Catalogue of Microorganisms (GCM) 10K type strain sequencing project: providing services to taxonomists for standard genome sequencing and annotation.</title>
        <authorList>
            <consortium name="The Broad Institute Genomics Platform"/>
            <consortium name="The Broad Institute Genome Sequencing Center for Infectious Disease"/>
            <person name="Wu L."/>
            <person name="Ma J."/>
        </authorList>
    </citation>
    <scope>NUCLEOTIDE SEQUENCE [LARGE SCALE GENOMIC DNA]</scope>
    <source>
        <strain evidence="6">CGMCC 4.7093</strain>
    </source>
</reference>
<dbReference type="InterPro" id="IPR017850">
    <property type="entry name" value="Alkaline_phosphatase_core_sf"/>
</dbReference>
<dbReference type="PROSITE" id="PS00379">
    <property type="entry name" value="CDP_ALCOHOL_P_TRANSF"/>
    <property type="match status" value="1"/>
</dbReference>
<dbReference type="SUPFAM" id="SSF53649">
    <property type="entry name" value="Alkaline phosphatase-like"/>
    <property type="match status" value="1"/>
</dbReference>
<feature type="transmembrane region" description="Helical" evidence="4">
    <location>
        <begin position="295"/>
        <end position="314"/>
    </location>
</feature>
<feature type="transmembrane region" description="Helical" evidence="4">
    <location>
        <begin position="367"/>
        <end position="398"/>
    </location>
</feature>
<keyword evidence="6" id="KW-1185">Reference proteome</keyword>
<feature type="transmembrane region" description="Helical" evidence="4">
    <location>
        <begin position="51"/>
        <end position="70"/>
    </location>
</feature>